<reference evidence="1 2" key="1">
    <citation type="journal article" date="2014" name="Science">
        <title>Plant genetics. Early allopolyploid evolution in the post-Neolithic Brassica napus oilseed genome.</title>
        <authorList>
            <person name="Chalhoub B."/>
            <person name="Denoeud F."/>
            <person name="Liu S."/>
            <person name="Parkin I.A."/>
            <person name="Tang H."/>
            <person name="Wang X."/>
            <person name="Chiquet J."/>
            <person name="Belcram H."/>
            <person name="Tong C."/>
            <person name="Samans B."/>
            <person name="Correa M."/>
            <person name="Da Silva C."/>
            <person name="Just J."/>
            <person name="Falentin C."/>
            <person name="Koh C.S."/>
            <person name="Le Clainche I."/>
            <person name="Bernard M."/>
            <person name="Bento P."/>
            <person name="Noel B."/>
            <person name="Labadie K."/>
            <person name="Alberti A."/>
            <person name="Charles M."/>
            <person name="Arnaud D."/>
            <person name="Guo H."/>
            <person name="Daviaud C."/>
            <person name="Alamery S."/>
            <person name="Jabbari K."/>
            <person name="Zhao M."/>
            <person name="Edger P.P."/>
            <person name="Chelaifa H."/>
            <person name="Tack D."/>
            <person name="Lassalle G."/>
            <person name="Mestiri I."/>
            <person name="Schnel N."/>
            <person name="Le Paslier M.C."/>
            <person name="Fan G."/>
            <person name="Renault V."/>
            <person name="Bayer P.E."/>
            <person name="Golicz A.A."/>
            <person name="Manoli S."/>
            <person name="Lee T.H."/>
            <person name="Thi V.H."/>
            <person name="Chalabi S."/>
            <person name="Hu Q."/>
            <person name="Fan C."/>
            <person name="Tollenaere R."/>
            <person name="Lu Y."/>
            <person name="Battail C."/>
            <person name="Shen J."/>
            <person name="Sidebottom C.H."/>
            <person name="Wang X."/>
            <person name="Canaguier A."/>
            <person name="Chauveau A."/>
            <person name="Berard A."/>
            <person name="Deniot G."/>
            <person name="Guan M."/>
            <person name="Liu Z."/>
            <person name="Sun F."/>
            <person name="Lim Y.P."/>
            <person name="Lyons E."/>
            <person name="Town C.D."/>
            <person name="Bancroft I."/>
            <person name="Wang X."/>
            <person name="Meng J."/>
            <person name="Ma J."/>
            <person name="Pires J.C."/>
            <person name="King G.J."/>
            <person name="Brunel D."/>
            <person name="Delourme R."/>
            <person name="Renard M."/>
            <person name="Aury J.M."/>
            <person name="Adams K.L."/>
            <person name="Batley J."/>
            <person name="Snowdon R.J."/>
            <person name="Tost J."/>
            <person name="Edwards D."/>
            <person name="Zhou Y."/>
            <person name="Hua W."/>
            <person name="Sharpe A.G."/>
            <person name="Paterson A.H."/>
            <person name="Guan C."/>
            <person name="Wincker P."/>
        </authorList>
    </citation>
    <scope>NUCLEOTIDE SEQUENCE [LARGE SCALE GENOMIC DNA]</scope>
    <source>
        <strain evidence="2">cv. Darmor-bzh</strain>
    </source>
</reference>
<dbReference type="EMBL" id="LK033426">
    <property type="protein sequence ID" value="CDY55741.1"/>
    <property type="molecule type" value="Genomic_DNA"/>
</dbReference>
<protein>
    <submittedName>
        <fullName evidence="1">BnaA05g35280D protein</fullName>
    </submittedName>
</protein>
<evidence type="ECO:0000313" key="2">
    <source>
        <dbReference type="Proteomes" id="UP000028999"/>
    </source>
</evidence>
<name>A0A078IVW6_BRANA</name>
<dbReference type="AlphaFoldDB" id="A0A078IVW6"/>
<keyword evidence="2" id="KW-1185">Reference proteome</keyword>
<dbReference type="Gramene" id="CDY55741">
    <property type="protein sequence ID" value="CDY55741"/>
    <property type="gene ID" value="GSBRNA2T00017304001"/>
</dbReference>
<dbReference type="PaxDb" id="3708-A0A078IVW6"/>
<accession>A0A078IVW6</accession>
<evidence type="ECO:0000313" key="1">
    <source>
        <dbReference type="EMBL" id="CDY55741.1"/>
    </source>
</evidence>
<sequence>MKYIISQVINTKVTNLVYLLSSPNPRRIVPILARYGLQLLDEMDRF</sequence>
<gene>
    <name evidence="1" type="primary">BnaA05g35280D</name>
    <name evidence="1" type="ORF">GSBRNA2T00017304001</name>
</gene>
<proteinExistence type="predicted"/>
<organism evidence="1 2">
    <name type="scientific">Brassica napus</name>
    <name type="common">Rape</name>
    <dbReference type="NCBI Taxonomy" id="3708"/>
    <lineage>
        <taxon>Eukaryota</taxon>
        <taxon>Viridiplantae</taxon>
        <taxon>Streptophyta</taxon>
        <taxon>Embryophyta</taxon>
        <taxon>Tracheophyta</taxon>
        <taxon>Spermatophyta</taxon>
        <taxon>Magnoliopsida</taxon>
        <taxon>eudicotyledons</taxon>
        <taxon>Gunneridae</taxon>
        <taxon>Pentapetalae</taxon>
        <taxon>rosids</taxon>
        <taxon>malvids</taxon>
        <taxon>Brassicales</taxon>
        <taxon>Brassicaceae</taxon>
        <taxon>Brassiceae</taxon>
        <taxon>Brassica</taxon>
    </lineage>
</organism>
<dbReference type="Proteomes" id="UP000028999">
    <property type="component" value="Unassembled WGS sequence"/>
</dbReference>